<dbReference type="AlphaFoldDB" id="A0A4R3MKC6"/>
<dbReference type="Proteomes" id="UP000294902">
    <property type="component" value="Unassembled WGS sequence"/>
</dbReference>
<dbReference type="EMBL" id="SMAL01000007">
    <property type="protein sequence ID" value="TCT14036.1"/>
    <property type="molecule type" value="Genomic_DNA"/>
</dbReference>
<dbReference type="RefSeq" id="WP_132252961.1">
    <property type="nucleotide sequence ID" value="NZ_SMAL01000007.1"/>
</dbReference>
<dbReference type="Gene3D" id="3.90.550.10">
    <property type="entry name" value="Spore Coat Polysaccharide Biosynthesis Protein SpsA, Chain A"/>
    <property type="match status" value="1"/>
</dbReference>
<dbReference type="Pfam" id="PF02348">
    <property type="entry name" value="CTP_transf_3"/>
    <property type="match status" value="1"/>
</dbReference>
<dbReference type="SUPFAM" id="SSF53448">
    <property type="entry name" value="Nucleotide-diphospho-sugar transferases"/>
    <property type="match status" value="1"/>
</dbReference>
<accession>A0A4R3MKC6</accession>
<keyword evidence="2" id="KW-1185">Reference proteome</keyword>
<name>A0A4R3MKC6_9FIRM</name>
<dbReference type="PANTHER" id="PTHR42866">
    <property type="entry name" value="3-DEOXY-MANNO-OCTULOSONATE CYTIDYLYLTRANSFERASE"/>
    <property type="match status" value="1"/>
</dbReference>
<dbReference type="FunFam" id="3.90.550.10:FF:000188">
    <property type="entry name" value="Polysaccharide biosynthesis protein"/>
    <property type="match status" value="1"/>
</dbReference>
<organism evidence="1 2">
    <name type="scientific">Natranaerovirga pectinivora</name>
    <dbReference type="NCBI Taxonomy" id="682400"/>
    <lineage>
        <taxon>Bacteria</taxon>
        <taxon>Bacillati</taxon>
        <taxon>Bacillota</taxon>
        <taxon>Clostridia</taxon>
        <taxon>Lachnospirales</taxon>
        <taxon>Natranaerovirgaceae</taxon>
        <taxon>Natranaerovirga</taxon>
    </lineage>
</organism>
<dbReference type="InterPro" id="IPR029044">
    <property type="entry name" value="Nucleotide-diphossugar_trans"/>
</dbReference>
<comment type="caution">
    <text evidence="1">The sequence shown here is derived from an EMBL/GenBank/DDBJ whole genome shotgun (WGS) entry which is preliminary data.</text>
</comment>
<protein>
    <submittedName>
        <fullName evidence="1">Spore coat polysaccharide biosynthesis protein SpsF</fullName>
    </submittedName>
</protein>
<gene>
    <name evidence="1" type="ORF">EDC18_107105</name>
</gene>
<dbReference type="PANTHER" id="PTHR42866:SF1">
    <property type="entry name" value="SPORE COAT POLYSACCHARIDE BIOSYNTHESIS PROTEIN SPSF"/>
    <property type="match status" value="1"/>
</dbReference>
<reference evidence="1 2" key="1">
    <citation type="submission" date="2019-03" db="EMBL/GenBank/DDBJ databases">
        <title>Genomic Encyclopedia of Type Strains, Phase IV (KMG-IV): sequencing the most valuable type-strain genomes for metagenomic binning, comparative biology and taxonomic classification.</title>
        <authorList>
            <person name="Goeker M."/>
        </authorList>
    </citation>
    <scope>NUCLEOTIDE SEQUENCE [LARGE SCALE GENOMIC DNA]</scope>
    <source>
        <strain evidence="1 2">DSM 24629</strain>
    </source>
</reference>
<evidence type="ECO:0000313" key="1">
    <source>
        <dbReference type="EMBL" id="TCT14036.1"/>
    </source>
</evidence>
<evidence type="ECO:0000313" key="2">
    <source>
        <dbReference type="Proteomes" id="UP000294902"/>
    </source>
</evidence>
<proteinExistence type="predicted"/>
<dbReference type="InterPro" id="IPR003329">
    <property type="entry name" value="Cytidylyl_trans"/>
</dbReference>
<dbReference type="CDD" id="cd02518">
    <property type="entry name" value="GT2_SpsF"/>
    <property type="match status" value="1"/>
</dbReference>
<sequence length="239" mass="27813">MVICIVQARTGSTRLKGKVLKKILDIPMILITLKRLENARYIDKLILATSDKEEDDNLYNIVKGEGYIVFRGDENNVLQRFVNCIDVYGGNTIIRITGDCPLIDPDIVDYVASYYKMHCYEYVRLDVPNSFIRGFDVEIFSREALLKTYELSSQDKHKEHVTLFMYNNPQYFNLGTIKGNDFYSKDYRLCVDTAEDFKLVEIIFSKFNNIFVSSREVVQFLDSNLNIAKMNQNVIQKKF</sequence>
<dbReference type="OrthoDB" id="9815559at2"/>
<dbReference type="GO" id="GO:0005829">
    <property type="term" value="C:cytosol"/>
    <property type="evidence" value="ECO:0007669"/>
    <property type="project" value="TreeGrafter"/>
</dbReference>